<name>A0ABW3LKC9_9BACI</name>
<evidence type="ECO:0008006" key="3">
    <source>
        <dbReference type="Google" id="ProtNLM"/>
    </source>
</evidence>
<organism evidence="1 2">
    <name type="scientific">Virgibacillus byunsanensis</name>
    <dbReference type="NCBI Taxonomy" id="570945"/>
    <lineage>
        <taxon>Bacteria</taxon>
        <taxon>Bacillati</taxon>
        <taxon>Bacillota</taxon>
        <taxon>Bacilli</taxon>
        <taxon>Bacillales</taxon>
        <taxon>Bacillaceae</taxon>
        <taxon>Virgibacillus</taxon>
    </lineage>
</organism>
<evidence type="ECO:0000313" key="2">
    <source>
        <dbReference type="Proteomes" id="UP001597040"/>
    </source>
</evidence>
<dbReference type="EMBL" id="JBHTKJ010000026">
    <property type="protein sequence ID" value="MFD1038843.1"/>
    <property type="molecule type" value="Genomic_DNA"/>
</dbReference>
<dbReference type="Proteomes" id="UP001597040">
    <property type="component" value="Unassembled WGS sequence"/>
</dbReference>
<comment type="caution">
    <text evidence="1">The sequence shown here is derived from an EMBL/GenBank/DDBJ whole genome shotgun (WGS) entry which is preliminary data.</text>
</comment>
<accession>A0ABW3LKC9</accession>
<reference evidence="2" key="1">
    <citation type="journal article" date="2019" name="Int. J. Syst. Evol. Microbiol.">
        <title>The Global Catalogue of Microorganisms (GCM) 10K type strain sequencing project: providing services to taxonomists for standard genome sequencing and annotation.</title>
        <authorList>
            <consortium name="The Broad Institute Genomics Platform"/>
            <consortium name="The Broad Institute Genome Sequencing Center for Infectious Disease"/>
            <person name="Wu L."/>
            <person name="Ma J."/>
        </authorList>
    </citation>
    <scope>NUCLEOTIDE SEQUENCE [LARGE SCALE GENOMIC DNA]</scope>
    <source>
        <strain evidence="2">CCUG 56754</strain>
    </source>
</reference>
<keyword evidence="2" id="KW-1185">Reference proteome</keyword>
<gene>
    <name evidence="1" type="ORF">ACFQ3N_10640</name>
</gene>
<evidence type="ECO:0000313" key="1">
    <source>
        <dbReference type="EMBL" id="MFD1038843.1"/>
    </source>
</evidence>
<sequence>MRDAQVLTVWEGTANLLGLEVLRLLEKFEVHPLFLNKMKDRLTIMSETTKELAAPIYDAMEKLAESLELLSQMMKKFV</sequence>
<dbReference type="RefSeq" id="WP_390362198.1">
    <property type="nucleotide sequence ID" value="NZ_JBHTKJ010000026.1"/>
</dbReference>
<protein>
    <recommendedName>
        <fullName evidence="3">Acyl-CoA dehydrogenase/oxidase C-terminal domain-containing protein</fullName>
    </recommendedName>
</protein>
<proteinExistence type="predicted"/>